<keyword evidence="10" id="KW-1185">Reference proteome</keyword>
<reference evidence="9" key="2">
    <citation type="submission" date="2021-02" db="EMBL/GenBank/DDBJ databases">
        <title>Aspergillus puulaauensis MK2 genome sequence.</title>
        <authorList>
            <person name="Futagami T."/>
            <person name="Mori K."/>
            <person name="Kadooka C."/>
            <person name="Tanaka T."/>
        </authorList>
    </citation>
    <scope>NUCLEOTIDE SEQUENCE</scope>
    <source>
        <strain evidence="9">MK2</strain>
    </source>
</reference>
<keyword evidence="3" id="KW-0805">Transcription regulation</keyword>
<evidence type="ECO:0000256" key="4">
    <source>
        <dbReference type="ARBA" id="ARBA00023125"/>
    </source>
</evidence>
<evidence type="ECO:0000256" key="6">
    <source>
        <dbReference type="ARBA" id="ARBA00023242"/>
    </source>
</evidence>
<evidence type="ECO:0000313" key="9">
    <source>
        <dbReference type="EMBL" id="BCS19254.1"/>
    </source>
</evidence>
<dbReference type="GO" id="GO:0006351">
    <property type="term" value="P:DNA-templated transcription"/>
    <property type="evidence" value="ECO:0007669"/>
    <property type="project" value="InterPro"/>
</dbReference>
<dbReference type="Proteomes" id="UP000654913">
    <property type="component" value="Chromosome 1"/>
</dbReference>
<evidence type="ECO:0000256" key="3">
    <source>
        <dbReference type="ARBA" id="ARBA00023015"/>
    </source>
</evidence>
<dbReference type="RefSeq" id="XP_041551448.1">
    <property type="nucleotide sequence ID" value="XM_041698244.1"/>
</dbReference>
<dbReference type="PANTHER" id="PTHR47540">
    <property type="entry name" value="THIAMINE REPRESSIBLE GENES REGULATORY PROTEIN THI5"/>
    <property type="match status" value="1"/>
</dbReference>
<dbReference type="Gene3D" id="4.10.240.10">
    <property type="entry name" value="Zn(2)-C6 fungal-type DNA-binding domain"/>
    <property type="match status" value="1"/>
</dbReference>
<dbReference type="CDD" id="cd00067">
    <property type="entry name" value="GAL4"/>
    <property type="match status" value="1"/>
</dbReference>
<feature type="domain" description="Zn(2)-C6 fungal-type" evidence="8">
    <location>
        <begin position="18"/>
        <end position="47"/>
    </location>
</feature>
<dbReference type="GO" id="GO:0008270">
    <property type="term" value="F:zinc ion binding"/>
    <property type="evidence" value="ECO:0007669"/>
    <property type="project" value="InterPro"/>
</dbReference>
<keyword evidence="5" id="KW-0804">Transcription</keyword>
<dbReference type="GO" id="GO:0045944">
    <property type="term" value="P:positive regulation of transcription by RNA polymerase II"/>
    <property type="evidence" value="ECO:0007669"/>
    <property type="project" value="TreeGrafter"/>
</dbReference>
<dbReference type="Pfam" id="PF00172">
    <property type="entry name" value="Zn_clus"/>
    <property type="match status" value="1"/>
</dbReference>
<dbReference type="AlphaFoldDB" id="A0A7R8AH30"/>
<reference evidence="9" key="1">
    <citation type="submission" date="2021-01" db="EMBL/GenBank/DDBJ databases">
        <authorList>
            <consortium name="Aspergillus puulaauensis MK2 genome sequencing consortium"/>
            <person name="Kazuki M."/>
            <person name="Futagami T."/>
        </authorList>
    </citation>
    <scope>NUCLEOTIDE SEQUENCE</scope>
    <source>
        <strain evidence="9">MK2</strain>
    </source>
</reference>
<feature type="region of interest" description="Disordered" evidence="7">
    <location>
        <begin position="665"/>
        <end position="685"/>
    </location>
</feature>
<evidence type="ECO:0000259" key="8">
    <source>
        <dbReference type="PROSITE" id="PS50048"/>
    </source>
</evidence>
<dbReference type="InterPro" id="IPR001138">
    <property type="entry name" value="Zn2Cys6_DnaBD"/>
</dbReference>
<dbReference type="EMBL" id="AP024443">
    <property type="protein sequence ID" value="BCS19254.1"/>
    <property type="molecule type" value="Genomic_DNA"/>
</dbReference>
<dbReference type="PANTHER" id="PTHR47540:SF6">
    <property type="entry name" value="ZN(II)2CYS6 TRANSCRIPTION FACTOR (EUROFUNG)"/>
    <property type="match status" value="1"/>
</dbReference>
<keyword evidence="4" id="KW-0238">DNA-binding</keyword>
<keyword evidence="2" id="KW-0479">Metal-binding</keyword>
<dbReference type="SUPFAM" id="SSF57701">
    <property type="entry name" value="Zn2/Cys6 DNA-binding domain"/>
    <property type="match status" value="1"/>
</dbReference>
<evidence type="ECO:0000256" key="1">
    <source>
        <dbReference type="ARBA" id="ARBA00004123"/>
    </source>
</evidence>
<keyword evidence="6" id="KW-0539">Nucleus</keyword>
<dbReference type="KEGG" id="apuu:APUU_12082A"/>
<accession>A0A7R8AH30</accession>
<evidence type="ECO:0000256" key="5">
    <source>
        <dbReference type="ARBA" id="ARBA00023163"/>
    </source>
</evidence>
<evidence type="ECO:0000313" key="10">
    <source>
        <dbReference type="Proteomes" id="UP000654913"/>
    </source>
</evidence>
<dbReference type="InterPro" id="IPR007219">
    <property type="entry name" value="XnlR_reg_dom"/>
</dbReference>
<dbReference type="CDD" id="cd12148">
    <property type="entry name" value="fungal_TF_MHR"/>
    <property type="match status" value="1"/>
</dbReference>
<dbReference type="Pfam" id="PF04082">
    <property type="entry name" value="Fungal_trans"/>
    <property type="match status" value="1"/>
</dbReference>
<feature type="compositionally biased region" description="Polar residues" evidence="7">
    <location>
        <begin position="69"/>
        <end position="80"/>
    </location>
</feature>
<dbReference type="SMART" id="SM00906">
    <property type="entry name" value="Fungal_trans"/>
    <property type="match status" value="1"/>
</dbReference>
<dbReference type="GO" id="GO:0043565">
    <property type="term" value="F:sequence-specific DNA binding"/>
    <property type="evidence" value="ECO:0007669"/>
    <property type="project" value="TreeGrafter"/>
</dbReference>
<feature type="region of interest" description="Disordered" evidence="7">
    <location>
        <begin position="65"/>
        <end position="89"/>
    </location>
</feature>
<dbReference type="GeneID" id="64969259"/>
<dbReference type="GO" id="GO:0005634">
    <property type="term" value="C:nucleus"/>
    <property type="evidence" value="ECO:0007669"/>
    <property type="project" value="UniProtKB-SubCell"/>
</dbReference>
<dbReference type="PROSITE" id="PS50048">
    <property type="entry name" value="ZN2_CY6_FUNGAL_2"/>
    <property type="match status" value="1"/>
</dbReference>
<dbReference type="OrthoDB" id="3548654at2759"/>
<organism evidence="9 10">
    <name type="scientific">Aspergillus puulaauensis</name>
    <dbReference type="NCBI Taxonomy" id="1220207"/>
    <lineage>
        <taxon>Eukaryota</taxon>
        <taxon>Fungi</taxon>
        <taxon>Dikarya</taxon>
        <taxon>Ascomycota</taxon>
        <taxon>Pezizomycotina</taxon>
        <taxon>Eurotiomycetes</taxon>
        <taxon>Eurotiomycetidae</taxon>
        <taxon>Eurotiales</taxon>
        <taxon>Aspergillaceae</taxon>
        <taxon>Aspergillus</taxon>
    </lineage>
</organism>
<evidence type="ECO:0000256" key="7">
    <source>
        <dbReference type="SAM" id="MobiDB-lite"/>
    </source>
</evidence>
<evidence type="ECO:0000256" key="2">
    <source>
        <dbReference type="ARBA" id="ARBA00022723"/>
    </source>
</evidence>
<proteinExistence type="predicted"/>
<dbReference type="InterPro" id="IPR036864">
    <property type="entry name" value="Zn2-C6_fun-type_DNA-bd_sf"/>
</dbReference>
<dbReference type="InterPro" id="IPR051711">
    <property type="entry name" value="Stress_Response_Reg"/>
</dbReference>
<name>A0A7R8AH30_9EURO</name>
<protein>
    <recommendedName>
        <fullName evidence="8">Zn(2)-C6 fungal-type domain-containing protein</fullName>
    </recommendedName>
</protein>
<gene>
    <name evidence="9" type="ORF">APUU_12082A</name>
</gene>
<sequence length="766" mass="85102">MAAQAQAEPYKPKRTSNACIACRQSKIKCSGADPCANCQRRGIACNYTDANKVMVDERYLQKLIEQAKGHQTPQQRQEASPGSKRSADVAFGSSAEVDTTCSVSTGPQQEELPAYHTINPEHNVWTNPFTLPSRTVNGLYKGKSGWIWLAPTSLWSLTTRLSLMMAENLHLESPYKVPSSLDKEVYPLRWRPAPVEDPPDISGLPSIDDALYLFNTVKHHLDQHYRFFDEESFTARLQEFYSGNSLQKATENRLWFVHFLLVLAFGNAFLLRSRNTKDPPGSKFFLRAMSLMPDYTNLWTDGLLAVEVLALTGLYLYSIDHRESAHVYVGQAIRIAQLDGLHTELPENELGADTVDRCRNLWWTLYVMDRHVSSSLGLPMTTQDSDITTVLKPANTGSRRDATLSLHVKLSYLFSSILTSIYKNEKTELGTFLDKTRTILQTMTVYAREIEEIVHPKTSNSVETMPKGTRYITLLYHQCVFVATRPLLLSVLKERLERSNHGIEEWQSFLAPTKALISTGIKSALKTLQILTDENSLLEVFLPFEMEVTYGAALHLMIANTLFPHSTDSTPGYSWSQEAHSILDEMVSKGNMLAAARKTELSHLESLFNELAARIERAGLQALTLTTPEGYMNGGAGAAENLNVMGGAGVIHPVDAQGQIHIHGHGHPHPQQLQHPHPHPHMHDPTGVLDPELGMDTHAHAHAHAHGPYSDLQSSPSSPLPHLANSAELLSEIGISSYEFLSIIEQIGGPENSSVLDPSPSWKGSV</sequence>
<dbReference type="PROSITE" id="PS00463">
    <property type="entry name" value="ZN2_CY6_FUNGAL_1"/>
    <property type="match status" value="1"/>
</dbReference>
<dbReference type="SMART" id="SM00066">
    <property type="entry name" value="GAL4"/>
    <property type="match status" value="1"/>
</dbReference>
<comment type="subcellular location">
    <subcellularLocation>
        <location evidence="1">Nucleus</location>
    </subcellularLocation>
</comment>
<dbReference type="GO" id="GO:0000981">
    <property type="term" value="F:DNA-binding transcription factor activity, RNA polymerase II-specific"/>
    <property type="evidence" value="ECO:0007669"/>
    <property type="project" value="InterPro"/>
</dbReference>